<name>A0ABN7SDG0_OIKDI</name>
<organism evidence="2 3">
    <name type="scientific">Oikopleura dioica</name>
    <name type="common">Tunicate</name>
    <dbReference type="NCBI Taxonomy" id="34765"/>
    <lineage>
        <taxon>Eukaryota</taxon>
        <taxon>Metazoa</taxon>
        <taxon>Chordata</taxon>
        <taxon>Tunicata</taxon>
        <taxon>Appendicularia</taxon>
        <taxon>Copelata</taxon>
        <taxon>Oikopleuridae</taxon>
        <taxon>Oikopleura</taxon>
    </lineage>
</organism>
<protein>
    <submittedName>
        <fullName evidence="2">Oidioi.mRNA.OKI2018_I69.XSR.g15633.t1.cds</fullName>
    </submittedName>
</protein>
<feature type="coiled-coil region" evidence="1">
    <location>
        <begin position="9"/>
        <end position="36"/>
    </location>
</feature>
<gene>
    <name evidence="2" type="ORF">OKIOD_LOCUS7191</name>
</gene>
<proteinExistence type="predicted"/>
<dbReference type="Proteomes" id="UP001158576">
    <property type="component" value="Chromosome XSR"/>
</dbReference>
<evidence type="ECO:0000256" key="1">
    <source>
        <dbReference type="SAM" id="Coils"/>
    </source>
</evidence>
<evidence type="ECO:0000313" key="2">
    <source>
        <dbReference type="EMBL" id="CAG5098399.1"/>
    </source>
</evidence>
<keyword evidence="3" id="KW-1185">Reference proteome</keyword>
<accession>A0ABN7SDG0</accession>
<sequence length="412" mass="47119">MRFDPEMLIEKLEAAKEKIEKENQEAIDVYRRLAKLPQRCRVDLGMIIENVKKNQTKKADVGCCKCATRVLTQKKENLQILATKECPCSLRRSFSRKPNTLEHLRRCKYLWESSDSTGLSGLYCINRADIGSCKNLASPITFFVLLEIDTYFDLSPTLVVQHVAQIGAFHILLSAEWENYAIDFTKKNERNESIFKSLFSSVYNIDADQLKMLEECFEVLLARFEKSTPHMVSCILEEPDYNGETIFYHSSRVSERISKILLKKRTLKFNFVREFTTPSFKFGNLTKKMLRRGISPFVVDSNGIRQYEEFRDNFQGIKSDLLGANGVHSFYYSSVESKCTSFCSSSCKDGALAFELQAGAKIKETPSNLVFKNSASIVLRGTWHGEPAAFKHILKRIEILISNQSQLGTSKY</sequence>
<evidence type="ECO:0000313" key="3">
    <source>
        <dbReference type="Proteomes" id="UP001158576"/>
    </source>
</evidence>
<keyword evidence="1" id="KW-0175">Coiled coil</keyword>
<dbReference type="EMBL" id="OU015569">
    <property type="protein sequence ID" value="CAG5098399.1"/>
    <property type="molecule type" value="Genomic_DNA"/>
</dbReference>
<reference evidence="2 3" key="1">
    <citation type="submission" date="2021-04" db="EMBL/GenBank/DDBJ databases">
        <authorList>
            <person name="Bliznina A."/>
        </authorList>
    </citation>
    <scope>NUCLEOTIDE SEQUENCE [LARGE SCALE GENOMIC DNA]</scope>
</reference>